<gene>
    <name evidence="1" type="ORF">KX01_1845</name>
</gene>
<evidence type="ECO:0000313" key="1">
    <source>
        <dbReference type="EMBL" id="APC96987.1"/>
    </source>
</evidence>
<organism evidence="1 2">
    <name type="scientific">Francisella frigiditurris</name>
    <dbReference type="NCBI Taxonomy" id="1542390"/>
    <lineage>
        <taxon>Bacteria</taxon>
        <taxon>Pseudomonadati</taxon>
        <taxon>Pseudomonadota</taxon>
        <taxon>Gammaproteobacteria</taxon>
        <taxon>Thiotrichales</taxon>
        <taxon>Francisellaceae</taxon>
        <taxon>Francisella</taxon>
    </lineage>
</organism>
<dbReference type="EMBL" id="CP009654">
    <property type="protein sequence ID" value="APC96987.1"/>
    <property type="molecule type" value="Genomic_DNA"/>
</dbReference>
<reference evidence="2" key="1">
    <citation type="submission" date="2014-10" db="EMBL/GenBank/DDBJ databases">
        <authorList>
            <person name="Kuske C.R."/>
            <person name="Challacombe J.F."/>
            <person name="Daligault H.E."/>
            <person name="Davenport K.W."/>
            <person name="Johnson S.L."/>
            <person name="Siddaramappa S."/>
            <person name="Petersen J.M."/>
        </authorList>
    </citation>
    <scope>NUCLEOTIDE SEQUENCE [LARGE SCALE GENOMIC DNA]</scope>
    <source>
        <strain evidence="2">CA97-1460</strain>
    </source>
</reference>
<name>A0A1J0KTG6_9GAMM</name>
<proteinExistence type="predicted"/>
<protein>
    <submittedName>
        <fullName evidence="1">Uncharacterized protein</fullName>
    </submittedName>
</protein>
<dbReference type="Proteomes" id="UP000182521">
    <property type="component" value="Chromosome"/>
</dbReference>
<accession>A0A1J0KTG6</accession>
<dbReference type="SUPFAM" id="SSF144020">
    <property type="entry name" value="FdhE-like"/>
    <property type="match status" value="1"/>
</dbReference>
<dbReference type="OrthoDB" id="5417595at2"/>
<keyword evidence="2" id="KW-1185">Reference proteome</keyword>
<dbReference type="KEGG" id="frc:KX01_1845"/>
<evidence type="ECO:0000313" key="2">
    <source>
        <dbReference type="Proteomes" id="UP000182521"/>
    </source>
</evidence>
<sequence length="344" mass="40563">MLYFNDLFTDYIADTYKDESFKYEYQWFLKLLAQKGISLYITNIPFKEDLLSHTYFSSFKDGDILLIDELICSIQQIEKDLSSQDSVKLMEEENQDVCYLIYATLNFSKTIICGFVQLTDYNEMIYMSSLASISSYKEDKPHASLVQTFNCIGAILLTATTILGKNKKKDIHFIDESKQQYYSQFKKISNQSSLCIIESSKGIIIPDEKYFSNKEKYSFLNDDDKLESELNHFNQNNLLRGLGLYFYIKNNRTKSLYYARNNPNENKVQLNLYERHQLSNTFNILRDKAKEKKDIPIIKRNLCPKCGSYDLKHIFKTGSGYKHLRCNSCRHIYIHFKRKKIHKY</sequence>
<dbReference type="AlphaFoldDB" id="A0A1J0KTG6"/>
<dbReference type="InterPro" id="IPR024064">
    <property type="entry name" value="FdhE-like_sf"/>
</dbReference>
<dbReference type="RefSeq" id="WP_071664690.1">
    <property type="nucleotide sequence ID" value="NZ_CP009654.1"/>
</dbReference>